<dbReference type="Gene3D" id="3.40.50.10140">
    <property type="entry name" value="Toll/interleukin-1 receptor homology (TIR) domain"/>
    <property type="match status" value="1"/>
</dbReference>
<evidence type="ECO:0000259" key="2">
    <source>
        <dbReference type="Pfam" id="PF13676"/>
    </source>
</evidence>
<evidence type="ECO:0000313" key="3">
    <source>
        <dbReference type="EMBL" id="MCO1657128.1"/>
    </source>
</evidence>
<feature type="compositionally biased region" description="Low complexity" evidence="1">
    <location>
        <begin position="260"/>
        <end position="291"/>
    </location>
</feature>
<dbReference type="RefSeq" id="WP_252440529.1">
    <property type="nucleotide sequence ID" value="NZ_JAGSOV010000040.1"/>
</dbReference>
<feature type="compositionally biased region" description="Low complexity" evidence="1">
    <location>
        <begin position="238"/>
        <end position="253"/>
    </location>
</feature>
<sequence>MTHDVFLSYSRRDSRFCDELDELLRTRFTVSVYRDRTRVSAGHFPAQLEAALTVEPKPTLLVVASAAAEDSKWVRREIEIYRTHWGARAAEVLVVELHPGAGRRLGLESYQTIDLASTGGELTDGIIGQLWLSLFGKRVVENVERARRHAQWWCRSQLDGHEEDFWRDSWLVYTRHTSRADPESIVLLAQGGSGKSTIAARLVEDLLRRDPGCLPVVLDEPRRPRLPTSDGPSPMRPGPGRSRSCRSTSTGCGPWASRHASWSTGSTGSAARPTCTRRSSRSCGCSPRPAR</sequence>
<feature type="domain" description="TIR" evidence="2">
    <location>
        <begin position="5"/>
        <end position="117"/>
    </location>
</feature>
<accession>A0ABT1A2B3</accession>
<dbReference type="Proteomes" id="UP001165283">
    <property type="component" value="Unassembled WGS sequence"/>
</dbReference>
<evidence type="ECO:0000313" key="4">
    <source>
        <dbReference type="Proteomes" id="UP001165283"/>
    </source>
</evidence>
<dbReference type="EMBL" id="JAGSOV010000040">
    <property type="protein sequence ID" value="MCO1657128.1"/>
    <property type="molecule type" value="Genomic_DNA"/>
</dbReference>
<keyword evidence="3" id="KW-0675">Receptor</keyword>
<keyword evidence="4" id="KW-1185">Reference proteome</keyword>
<dbReference type="InterPro" id="IPR000157">
    <property type="entry name" value="TIR_dom"/>
</dbReference>
<comment type="caution">
    <text evidence="3">The sequence shown here is derived from an EMBL/GenBank/DDBJ whole genome shotgun (WGS) entry which is preliminary data.</text>
</comment>
<protein>
    <submittedName>
        <fullName evidence="3">Toll/interleukin-1 receptor domain-containing protein</fullName>
    </submittedName>
</protein>
<evidence type="ECO:0000256" key="1">
    <source>
        <dbReference type="SAM" id="MobiDB-lite"/>
    </source>
</evidence>
<dbReference type="Pfam" id="PF13676">
    <property type="entry name" value="TIR_2"/>
    <property type="match status" value="1"/>
</dbReference>
<reference evidence="3" key="1">
    <citation type="submission" date="2021-04" db="EMBL/GenBank/DDBJ databases">
        <title>Pseudonocardia sp. nov., isolated from sandy soil of mangrove forest.</title>
        <authorList>
            <person name="Zan Z."/>
            <person name="Huang R."/>
            <person name="Liu W."/>
        </authorList>
    </citation>
    <scope>NUCLEOTIDE SEQUENCE</scope>
    <source>
        <strain evidence="3">S2-4</strain>
    </source>
</reference>
<name>A0ABT1A2B3_9PSEU</name>
<organism evidence="3 4">
    <name type="scientific">Pseudonocardia humida</name>
    <dbReference type="NCBI Taxonomy" id="2800819"/>
    <lineage>
        <taxon>Bacteria</taxon>
        <taxon>Bacillati</taxon>
        <taxon>Actinomycetota</taxon>
        <taxon>Actinomycetes</taxon>
        <taxon>Pseudonocardiales</taxon>
        <taxon>Pseudonocardiaceae</taxon>
        <taxon>Pseudonocardia</taxon>
    </lineage>
</organism>
<feature type="region of interest" description="Disordered" evidence="1">
    <location>
        <begin position="218"/>
        <end position="291"/>
    </location>
</feature>
<dbReference type="InterPro" id="IPR035897">
    <property type="entry name" value="Toll_tir_struct_dom_sf"/>
</dbReference>
<gene>
    <name evidence="3" type="ORF">KDL28_18880</name>
</gene>
<proteinExistence type="predicted"/>
<dbReference type="SUPFAM" id="SSF52200">
    <property type="entry name" value="Toll/Interleukin receptor TIR domain"/>
    <property type="match status" value="1"/>
</dbReference>